<feature type="domain" description="RRM" evidence="6">
    <location>
        <begin position="255"/>
        <end position="332"/>
    </location>
</feature>
<keyword evidence="2" id="KW-0677">Repeat</keyword>
<accession>A0A067BR78</accession>
<dbReference type="GO" id="GO:0006397">
    <property type="term" value="P:mRNA processing"/>
    <property type="evidence" value="ECO:0007669"/>
    <property type="project" value="InterPro"/>
</dbReference>
<dbReference type="CDD" id="cd12285">
    <property type="entry name" value="RRM3_RBM39_like"/>
    <property type="match status" value="1"/>
</dbReference>
<feature type="domain" description="RRM" evidence="6">
    <location>
        <begin position="131"/>
        <end position="210"/>
    </location>
</feature>
<dbReference type="InterPro" id="IPR006509">
    <property type="entry name" value="RBM39_SF"/>
</dbReference>
<dbReference type="SUPFAM" id="SSF54928">
    <property type="entry name" value="RNA-binding domain, RBD"/>
    <property type="match status" value="2"/>
</dbReference>
<dbReference type="GeneID" id="24135204"/>
<dbReference type="OrthoDB" id="5411533at2759"/>
<evidence type="ECO:0000256" key="5">
    <source>
        <dbReference type="SAM" id="MobiDB-lite"/>
    </source>
</evidence>
<dbReference type="NCBIfam" id="TIGR01622">
    <property type="entry name" value="SF-CC1"/>
    <property type="match status" value="1"/>
</dbReference>
<dbReference type="Proteomes" id="UP000030745">
    <property type="component" value="Unassembled WGS sequence"/>
</dbReference>
<proteinExistence type="predicted"/>
<evidence type="ECO:0000256" key="4">
    <source>
        <dbReference type="PROSITE-ProRule" id="PRU00176"/>
    </source>
</evidence>
<dbReference type="PANTHER" id="PTHR48036">
    <property type="entry name" value="SPLICING FACTOR (PAD-1), PUTATIVE (AFU_ORTHOLOGUE AFUA_1G15810)-RELATED"/>
    <property type="match status" value="1"/>
</dbReference>
<feature type="region of interest" description="Disordered" evidence="5">
    <location>
        <begin position="1"/>
        <end position="114"/>
    </location>
</feature>
<dbReference type="GO" id="GO:0003723">
    <property type="term" value="F:RNA binding"/>
    <property type="evidence" value="ECO:0007669"/>
    <property type="project" value="UniProtKB-UniRule"/>
</dbReference>
<dbReference type="Gene3D" id="3.30.70.330">
    <property type="match status" value="3"/>
</dbReference>
<evidence type="ECO:0000259" key="6">
    <source>
        <dbReference type="PROSITE" id="PS50102"/>
    </source>
</evidence>
<feature type="compositionally biased region" description="Basic residues" evidence="5">
    <location>
        <begin position="35"/>
        <end position="54"/>
    </location>
</feature>
<keyword evidence="8" id="KW-1185">Reference proteome</keyword>
<dbReference type="Pfam" id="PF00076">
    <property type="entry name" value="RRM_1"/>
    <property type="match status" value="2"/>
</dbReference>
<protein>
    <recommendedName>
        <fullName evidence="6">RRM domain-containing protein</fullName>
    </recommendedName>
</protein>
<dbReference type="GO" id="GO:0005634">
    <property type="term" value="C:nucleus"/>
    <property type="evidence" value="ECO:0007669"/>
    <property type="project" value="InterPro"/>
</dbReference>
<evidence type="ECO:0000256" key="3">
    <source>
        <dbReference type="ARBA" id="ARBA00022884"/>
    </source>
</evidence>
<feature type="region of interest" description="Disordered" evidence="5">
    <location>
        <begin position="334"/>
        <end position="366"/>
    </location>
</feature>
<dbReference type="RefSeq" id="XP_012208550.1">
    <property type="nucleotide sequence ID" value="XM_012353160.1"/>
</dbReference>
<dbReference type="VEuPathDB" id="FungiDB:SPRG_13320"/>
<keyword evidence="3 4" id="KW-0694">RNA-binding</keyword>
<dbReference type="AlphaFoldDB" id="A0A067BR78"/>
<name>A0A067BR78_SAPPC</name>
<dbReference type="Pfam" id="PF15519">
    <property type="entry name" value="RBM39linker"/>
    <property type="match status" value="1"/>
</dbReference>
<dbReference type="InterPro" id="IPR000504">
    <property type="entry name" value="RRM_dom"/>
</dbReference>
<organism evidence="7 8">
    <name type="scientific">Saprolegnia parasitica (strain CBS 223.65)</name>
    <dbReference type="NCBI Taxonomy" id="695850"/>
    <lineage>
        <taxon>Eukaryota</taxon>
        <taxon>Sar</taxon>
        <taxon>Stramenopiles</taxon>
        <taxon>Oomycota</taxon>
        <taxon>Saprolegniomycetes</taxon>
        <taxon>Saprolegniales</taxon>
        <taxon>Saprolegniaceae</taxon>
        <taxon>Saprolegnia</taxon>
    </lineage>
</organism>
<dbReference type="STRING" id="695850.A0A067BR78"/>
<evidence type="ECO:0000256" key="2">
    <source>
        <dbReference type="ARBA" id="ARBA00022737"/>
    </source>
</evidence>
<reference evidence="7 8" key="1">
    <citation type="journal article" date="2013" name="PLoS Genet.">
        <title>Distinctive expansion of potential virulence genes in the genome of the oomycete fish pathogen Saprolegnia parasitica.</title>
        <authorList>
            <person name="Jiang R.H."/>
            <person name="de Bruijn I."/>
            <person name="Haas B.J."/>
            <person name="Belmonte R."/>
            <person name="Lobach L."/>
            <person name="Christie J."/>
            <person name="van den Ackerveken G."/>
            <person name="Bottin A."/>
            <person name="Bulone V."/>
            <person name="Diaz-Moreno S.M."/>
            <person name="Dumas B."/>
            <person name="Fan L."/>
            <person name="Gaulin E."/>
            <person name="Govers F."/>
            <person name="Grenville-Briggs L.J."/>
            <person name="Horner N.R."/>
            <person name="Levin J.Z."/>
            <person name="Mammella M."/>
            <person name="Meijer H.J."/>
            <person name="Morris P."/>
            <person name="Nusbaum C."/>
            <person name="Oome S."/>
            <person name="Phillips A.J."/>
            <person name="van Rooyen D."/>
            <person name="Rzeszutek E."/>
            <person name="Saraiva M."/>
            <person name="Secombes C.J."/>
            <person name="Seidl M.F."/>
            <person name="Snel B."/>
            <person name="Stassen J.H."/>
            <person name="Sykes S."/>
            <person name="Tripathy S."/>
            <person name="van den Berg H."/>
            <person name="Vega-Arreguin J.C."/>
            <person name="Wawra S."/>
            <person name="Young S.K."/>
            <person name="Zeng Q."/>
            <person name="Dieguez-Uribeondo J."/>
            <person name="Russ C."/>
            <person name="Tyler B.M."/>
            <person name="van West P."/>
        </authorList>
    </citation>
    <scope>NUCLEOTIDE SEQUENCE [LARGE SCALE GENOMIC DNA]</scope>
    <source>
        <strain evidence="7 8">CBS 223.65</strain>
    </source>
</reference>
<dbReference type="KEGG" id="spar:SPRG_13320"/>
<gene>
    <name evidence="7" type="ORF">SPRG_13320</name>
</gene>
<dbReference type="InterPro" id="IPR035979">
    <property type="entry name" value="RBD_domain_sf"/>
</dbReference>
<dbReference type="EMBL" id="KK583304">
    <property type="protein sequence ID" value="KDO20738.1"/>
    <property type="molecule type" value="Genomic_DNA"/>
</dbReference>
<keyword evidence="1" id="KW-0597">Phosphoprotein</keyword>
<dbReference type="OMA" id="GRDNDKG"/>
<dbReference type="InterPro" id="IPR012677">
    <property type="entry name" value="Nucleotide-bd_a/b_plait_sf"/>
</dbReference>
<sequence length="549" mass="60688">MSSMDDDIDKLLEQGLQTAKPADASRSSRSSRERHSSRRDRRSRSRSRERRSSRRDRDRSRDRHSSRRSRRSPSRSRSRDSRRRSRRSSSRSKSKSKEEAPVEPPRARSTSAERLERAKQRELMELTRDHRTIFVGQLTQKVRERDLEKFFSSLGKLEHVLLIRDKFTNKSKGFAYVEFSNLEDIPKVLTMNGQVPSFQSFPIMIKASEAEKNFAAKKDAVFSSGPTTKASASGYSGGASAYTGGGTGLSLAAASRVYCGNLHNNITEEDLKAVFSAFGDVVNVIINRDDMGRSKGFSFIQFSSPEEANLALTKANGLELAGNFIKVGPVKEGEGVGGGSSGGHHHSYQSHRDAPPSAFNNKNYGGNNWKLEDEEGTGGMALNSVSRSQLMAKLAGGAGLMPPPASASAMPSYQLPVAPSVVNAQNQRAAASAAADIEGVDSMCFVVRNMFELQKEKRSGNPEWHTEIQQDVEDECARYGKVLHSYVEKTKEGGLVYICFATVSASREAAHCLHGRWFNCRQISVRFMPPQEYAGMFPEARAMIAAHKQ</sequence>
<evidence type="ECO:0000256" key="1">
    <source>
        <dbReference type="ARBA" id="ARBA00022553"/>
    </source>
</evidence>
<evidence type="ECO:0000313" key="7">
    <source>
        <dbReference type="EMBL" id="KDO20738.1"/>
    </source>
</evidence>
<dbReference type="InterPro" id="IPR029123">
    <property type="entry name" value="RBM39_linker"/>
</dbReference>
<feature type="compositionally biased region" description="Basic residues" evidence="5">
    <location>
        <begin position="64"/>
        <end position="94"/>
    </location>
</feature>
<evidence type="ECO:0000313" key="8">
    <source>
        <dbReference type="Proteomes" id="UP000030745"/>
    </source>
</evidence>
<dbReference type="PROSITE" id="PS50102">
    <property type="entry name" value="RRM"/>
    <property type="match status" value="2"/>
</dbReference>
<dbReference type="SMART" id="SM00360">
    <property type="entry name" value="RRM"/>
    <property type="match status" value="3"/>
</dbReference>